<dbReference type="AlphaFoldDB" id="A0A319DJ71"/>
<sequence length="167" mass="18429">MGLPDVRKSCFLKDTCRWEAVVWWSVGRKSRSSQTGAGQAGELGATQPWVGRGAESVMDVTDLTVGWTLSPSDSGFGSFGLGSLLLTRALDSGSLRWLVEIFLPLSGKYASMTMRRSRGRQSDVKDVVIRVASNLRLIQRIATSSPHCWPFWMVSILPLHLAYEHST</sequence>
<name>A0A319DJ71_9EURO</name>
<evidence type="ECO:0000313" key="1">
    <source>
        <dbReference type="EMBL" id="PYH97571.1"/>
    </source>
</evidence>
<organism evidence="1 2">
    <name type="scientific">Aspergillus ellipticus CBS 707.79</name>
    <dbReference type="NCBI Taxonomy" id="1448320"/>
    <lineage>
        <taxon>Eukaryota</taxon>
        <taxon>Fungi</taxon>
        <taxon>Dikarya</taxon>
        <taxon>Ascomycota</taxon>
        <taxon>Pezizomycotina</taxon>
        <taxon>Eurotiomycetes</taxon>
        <taxon>Eurotiomycetidae</taxon>
        <taxon>Eurotiales</taxon>
        <taxon>Aspergillaceae</taxon>
        <taxon>Aspergillus</taxon>
        <taxon>Aspergillus subgen. Circumdati</taxon>
    </lineage>
</organism>
<reference evidence="1 2" key="1">
    <citation type="submission" date="2018-02" db="EMBL/GenBank/DDBJ databases">
        <title>The genomes of Aspergillus section Nigri reveals drivers in fungal speciation.</title>
        <authorList>
            <consortium name="DOE Joint Genome Institute"/>
            <person name="Vesth T.C."/>
            <person name="Nybo J."/>
            <person name="Theobald S."/>
            <person name="Brandl J."/>
            <person name="Frisvad J.C."/>
            <person name="Nielsen K.F."/>
            <person name="Lyhne E.K."/>
            <person name="Kogle M.E."/>
            <person name="Kuo A."/>
            <person name="Riley R."/>
            <person name="Clum A."/>
            <person name="Nolan M."/>
            <person name="Lipzen A."/>
            <person name="Salamov A."/>
            <person name="Henrissat B."/>
            <person name="Wiebenga A."/>
            <person name="De vries R.P."/>
            <person name="Grigoriev I.V."/>
            <person name="Mortensen U.H."/>
            <person name="Andersen M.R."/>
            <person name="Baker S.E."/>
        </authorList>
    </citation>
    <scope>NUCLEOTIDE SEQUENCE [LARGE SCALE GENOMIC DNA]</scope>
    <source>
        <strain evidence="1 2">CBS 707.79</strain>
    </source>
</reference>
<accession>A0A319DJ71</accession>
<dbReference type="EMBL" id="KZ825822">
    <property type="protein sequence ID" value="PYH97571.1"/>
    <property type="molecule type" value="Genomic_DNA"/>
</dbReference>
<proteinExistence type="predicted"/>
<evidence type="ECO:0000313" key="2">
    <source>
        <dbReference type="Proteomes" id="UP000247810"/>
    </source>
</evidence>
<gene>
    <name evidence="1" type="ORF">BO71DRAFT_121314</name>
</gene>
<dbReference type="Proteomes" id="UP000247810">
    <property type="component" value="Unassembled WGS sequence"/>
</dbReference>
<protein>
    <submittedName>
        <fullName evidence="1">Uncharacterized protein</fullName>
    </submittedName>
</protein>
<dbReference type="VEuPathDB" id="FungiDB:BO71DRAFT_121314"/>
<keyword evidence="2" id="KW-1185">Reference proteome</keyword>